<dbReference type="EMBL" id="CAXIXY010000004">
    <property type="protein sequence ID" value="CAL2086242.1"/>
    <property type="molecule type" value="Genomic_DNA"/>
</dbReference>
<dbReference type="Proteomes" id="UP001497416">
    <property type="component" value="Unassembled WGS sequence"/>
</dbReference>
<dbReference type="PANTHER" id="PTHR43280:SF32">
    <property type="entry name" value="TRANSCRIPTIONAL REGULATORY PROTEIN"/>
    <property type="match status" value="1"/>
</dbReference>
<accession>A0ABP1EMC1</accession>
<keyword evidence="3" id="KW-0804">Transcription</keyword>
<proteinExistence type="predicted"/>
<organism evidence="5 6">
    <name type="scientific">Tenacibaculum platacis</name>
    <dbReference type="NCBI Taxonomy" id="3137852"/>
    <lineage>
        <taxon>Bacteria</taxon>
        <taxon>Pseudomonadati</taxon>
        <taxon>Bacteroidota</taxon>
        <taxon>Flavobacteriia</taxon>
        <taxon>Flavobacteriales</taxon>
        <taxon>Flavobacteriaceae</taxon>
        <taxon>Tenacibaculum</taxon>
    </lineage>
</organism>
<dbReference type="RefSeq" id="WP_348712168.1">
    <property type="nucleotide sequence ID" value="NZ_CAXIXY010000004.1"/>
</dbReference>
<dbReference type="Pfam" id="PF02311">
    <property type="entry name" value="AraC_binding"/>
    <property type="match status" value="1"/>
</dbReference>
<reference evidence="5 6" key="1">
    <citation type="submission" date="2024-05" db="EMBL/GenBank/DDBJ databases">
        <authorList>
            <person name="Duchaud E."/>
        </authorList>
    </citation>
    <scope>NUCLEOTIDE SEQUENCE [LARGE SCALE GENOMIC DNA]</scope>
    <source>
        <strain evidence="5">Ena-SAMPLE-TAB-13-05-2024-13:56:06:370-140302</strain>
    </source>
</reference>
<dbReference type="InterPro" id="IPR018060">
    <property type="entry name" value="HTH_AraC"/>
</dbReference>
<sequence length="290" mass="34056">MKEVKEIKFNNLKNPNSQFDIIELRELLSRTELDHDLTVIHRVEFYHIFFVIEGTGKHTIDFTDYEFKKGTLFTLRKNQLQKFSKDYNANGYLLIFTEDFLISHFNQIEISKSIQLFNNLLIMPKIELNSEEFDDLMELVNRIKTEYFEAYDDFSGGIIRSALHMIITKLFRIKTKNSDHLLHKKYFNEFVQFQQLVEQHYAETKKVADYASKMNCSSKTLNNICNSIIGKSAKVVIHEVVITQIKRLLISTNLSVTEIAYTVGFEEPSNLYKYFKLHSGTTPELFRKSS</sequence>
<dbReference type="InterPro" id="IPR014710">
    <property type="entry name" value="RmlC-like_jellyroll"/>
</dbReference>
<keyword evidence="2" id="KW-0238">DNA-binding</keyword>
<evidence type="ECO:0000259" key="4">
    <source>
        <dbReference type="PROSITE" id="PS01124"/>
    </source>
</evidence>
<dbReference type="PROSITE" id="PS01124">
    <property type="entry name" value="HTH_ARAC_FAMILY_2"/>
    <property type="match status" value="1"/>
</dbReference>
<name>A0ABP1EMC1_9FLAO</name>
<gene>
    <name evidence="5" type="ORF">T190607A01A_20608</name>
</gene>
<evidence type="ECO:0000313" key="5">
    <source>
        <dbReference type="EMBL" id="CAL2086242.1"/>
    </source>
</evidence>
<dbReference type="Gene3D" id="2.60.120.10">
    <property type="entry name" value="Jelly Rolls"/>
    <property type="match status" value="1"/>
</dbReference>
<evidence type="ECO:0000256" key="1">
    <source>
        <dbReference type="ARBA" id="ARBA00023015"/>
    </source>
</evidence>
<evidence type="ECO:0000256" key="2">
    <source>
        <dbReference type="ARBA" id="ARBA00023125"/>
    </source>
</evidence>
<dbReference type="PANTHER" id="PTHR43280">
    <property type="entry name" value="ARAC-FAMILY TRANSCRIPTIONAL REGULATOR"/>
    <property type="match status" value="1"/>
</dbReference>
<evidence type="ECO:0000256" key="3">
    <source>
        <dbReference type="ARBA" id="ARBA00023163"/>
    </source>
</evidence>
<dbReference type="InterPro" id="IPR037923">
    <property type="entry name" value="HTH-like"/>
</dbReference>
<dbReference type="Pfam" id="PF12833">
    <property type="entry name" value="HTH_18"/>
    <property type="match status" value="1"/>
</dbReference>
<keyword evidence="1" id="KW-0805">Transcription regulation</keyword>
<dbReference type="SUPFAM" id="SSF46689">
    <property type="entry name" value="Homeodomain-like"/>
    <property type="match status" value="1"/>
</dbReference>
<comment type="caution">
    <text evidence="5">The sequence shown here is derived from an EMBL/GenBank/DDBJ whole genome shotgun (WGS) entry which is preliminary data.</text>
</comment>
<keyword evidence="6" id="KW-1185">Reference proteome</keyword>
<dbReference type="InterPro" id="IPR003313">
    <property type="entry name" value="AraC-bd"/>
</dbReference>
<dbReference type="SUPFAM" id="SSF51215">
    <property type="entry name" value="Regulatory protein AraC"/>
    <property type="match status" value="1"/>
</dbReference>
<evidence type="ECO:0000313" key="6">
    <source>
        <dbReference type="Proteomes" id="UP001497416"/>
    </source>
</evidence>
<protein>
    <submittedName>
        <fullName evidence="5">AraC family transcriptional regulator, transcriptional activator of pobA</fullName>
    </submittedName>
</protein>
<dbReference type="Gene3D" id="1.10.10.60">
    <property type="entry name" value="Homeodomain-like"/>
    <property type="match status" value="1"/>
</dbReference>
<feature type="domain" description="HTH araC/xylS-type" evidence="4">
    <location>
        <begin position="191"/>
        <end position="289"/>
    </location>
</feature>
<dbReference type="InterPro" id="IPR009057">
    <property type="entry name" value="Homeodomain-like_sf"/>
</dbReference>
<dbReference type="SMART" id="SM00342">
    <property type="entry name" value="HTH_ARAC"/>
    <property type="match status" value="1"/>
</dbReference>